<evidence type="ECO:0000313" key="1">
    <source>
        <dbReference type="EMBL" id="EPG41536.1"/>
    </source>
</evidence>
<comment type="caution">
    <text evidence="1">The sequence shown here is derived from an EMBL/GenBank/DDBJ whole genome shotgun (WGS) entry which is preliminary data.</text>
</comment>
<evidence type="ECO:0000313" key="3">
    <source>
        <dbReference type="Proteomes" id="UP000014559"/>
    </source>
</evidence>
<dbReference type="EMBL" id="VMTP01000056">
    <property type="protein sequence ID" value="TVT81829.1"/>
    <property type="molecule type" value="Genomic_DNA"/>
</dbReference>
<evidence type="ECO:0000313" key="2">
    <source>
        <dbReference type="EMBL" id="TVT81829.1"/>
    </source>
</evidence>
<dbReference type="Proteomes" id="UP000316981">
    <property type="component" value="Unassembled WGS sequence"/>
</dbReference>
<dbReference type="AlphaFoldDB" id="S3TIS1"/>
<evidence type="ECO:0000313" key="4">
    <source>
        <dbReference type="Proteomes" id="UP000316981"/>
    </source>
</evidence>
<dbReference type="HOGENOM" id="CLU_2299543_0_0_6"/>
<organism evidence="1 3">
    <name type="scientific">Acinetobacter colistiniresistens</name>
    <dbReference type="NCBI Taxonomy" id="280145"/>
    <lineage>
        <taxon>Bacteria</taxon>
        <taxon>Pseudomonadati</taxon>
        <taxon>Pseudomonadota</taxon>
        <taxon>Gammaproteobacteria</taxon>
        <taxon>Moraxellales</taxon>
        <taxon>Moraxellaceae</taxon>
        <taxon>Acinetobacter</taxon>
    </lineage>
</organism>
<dbReference type="Proteomes" id="UP000014559">
    <property type="component" value="Unassembled WGS sequence"/>
</dbReference>
<gene>
    <name evidence="1" type="ORF">F907_00408</name>
    <name evidence="2" type="ORF">FPV60_09655</name>
</gene>
<sequence>MKTQAYIYLESDQVYGDYIDHYYNQHNIKCMCIMLRVKISDLFYSCSFVFADFSSWILGELIHCEVNFLCYDGGLNLFKNYELYNLKSEQIGLIYFSSFL</sequence>
<reference evidence="1 3" key="1">
    <citation type="submission" date="2013-06" db="EMBL/GenBank/DDBJ databases">
        <title>The Genome Sequence of Acinetobacter sp. NIPH 2036.</title>
        <authorList>
            <consortium name="The Broad Institute Genome Sequencing Platform"/>
            <consortium name="The Broad Institute Genome Sequencing Center for Infectious Disease"/>
            <person name="Cerqueira G."/>
            <person name="Feldgarden M."/>
            <person name="Courvalin P."/>
            <person name="Perichon B."/>
            <person name="Grillot-Courvalin C."/>
            <person name="Clermont D."/>
            <person name="Rocha E."/>
            <person name="Yoon E.-J."/>
            <person name="Nemec A."/>
            <person name="Young S.K."/>
            <person name="Zeng Q."/>
            <person name="Gargeya S."/>
            <person name="Fitzgerald M."/>
            <person name="Abouelleil A."/>
            <person name="Alvarado L."/>
            <person name="Berlin A.M."/>
            <person name="Chapman S.B."/>
            <person name="Dewar J."/>
            <person name="Goldberg J."/>
            <person name="Griggs A."/>
            <person name="Gujja S."/>
            <person name="Hansen M."/>
            <person name="Howarth C."/>
            <person name="Imamovic A."/>
            <person name="Larimer J."/>
            <person name="McCowan C."/>
            <person name="Murphy C."/>
            <person name="Pearson M."/>
            <person name="Priest M."/>
            <person name="Roberts A."/>
            <person name="Saif S."/>
            <person name="Shea T."/>
            <person name="Sykes S."/>
            <person name="Wortman J."/>
            <person name="Nusbaum C."/>
            <person name="Birren B."/>
        </authorList>
    </citation>
    <scope>NUCLEOTIDE SEQUENCE [LARGE SCALE GENOMIC DNA]</scope>
    <source>
        <strain evidence="1 3">NIPH 2036</strain>
    </source>
</reference>
<reference evidence="2 4" key="2">
    <citation type="submission" date="2019-07" db="EMBL/GenBank/DDBJ databases">
        <title>Draft Genome Sequence of the first blaOXA-58-Harboring Acinetobacter colistiniresistens clinical isolate from Brazil.</title>
        <authorList>
            <person name="Favaro L.S."/>
            <person name="Paula-Petroli S.B."/>
            <person name="Moura C.F."/>
            <person name="Tognim M.C.B."/>
            <person name="Venancio E.J."/>
            <person name="Yamada-Ogatta S.F."/>
            <person name="Carrara-Marroni F.E."/>
        </authorList>
    </citation>
    <scope>NUCLEOTIDE SEQUENCE [LARGE SCALE GENOMIC DNA]</scope>
    <source>
        <strain evidence="2 4">DL</strain>
    </source>
</reference>
<proteinExistence type="predicted"/>
<name>S3TIS1_9GAMM</name>
<dbReference type="EMBL" id="ATGK01000004">
    <property type="protein sequence ID" value="EPG41536.1"/>
    <property type="molecule type" value="Genomic_DNA"/>
</dbReference>
<protein>
    <submittedName>
        <fullName evidence="1">Uncharacterized protein</fullName>
    </submittedName>
</protein>
<accession>S3TIS1</accession>